<dbReference type="Pfam" id="PF22691">
    <property type="entry name" value="Thiolase_C_1"/>
    <property type="match status" value="1"/>
</dbReference>
<dbReference type="PANTHER" id="PTHR42870:SF1">
    <property type="entry name" value="NON-SPECIFIC LIPID-TRANSFER PROTEIN-LIKE 2"/>
    <property type="match status" value="1"/>
</dbReference>
<comment type="caution">
    <text evidence="3">The sequence shown here is derived from an EMBL/GenBank/DDBJ whole genome shotgun (WGS) entry which is preliminary data.</text>
</comment>
<dbReference type="PIRSF" id="PIRSF000429">
    <property type="entry name" value="Ac-CoA_Ac_transf"/>
    <property type="match status" value="1"/>
</dbReference>
<evidence type="ECO:0000313" key="3">
    <source>
        <dbReference type="EMBL" id="NMG77031.1"/>
    </source>
</evidence>
<gene>
    <name evidence="3" type="ORF">GPA25_19955</name>
</gene>
<dbReference type="Pfam" id="PF00108">
    <property type="entry name" value="Thiolase_N"/>
    <property type="match status" value="1"/>
</dbReference>
<feature type="domain" description="Thiolase N-terminal" evidence="1">
    <location>
        <begin position="4"/>
        <end position="229"/>
    </location>
</feature>
<evidence type="ECO:0000259" key="1">
    <source>
        <dbReference type="Pfam" id="PF00108"/>
    </source>
</evidence>
<dbReference type="SUPFAM" id="SSF53901">
    <property type="entry name" value="Thiolase-like"/>
    <property type="match status" value="2"/>
</dbReference>
<accession>A0ABX1QF17</accession>
<dbReference type="CDD" id="cd00829">
    <property type="entry name" value="SCP-x_thiolase"/>
    <property type="match status" value="1"/>
</dbReference>
<dbReference type="InterPro" id="IPR016039">
    <property type="entry name" value="Thiolase-like"/>
</dbReference>
<dbReference type="InterPro" id="IPR002155">
    <property type="entry name" value="Thiolase"/>
</dbReference>
<evidence type="ECO:0000259" key="2">
    <source>
        <dbReference type="Pfam" id="PF22691"/>
    </source>
</evidence>
<dbReference type="RefSeq" id="WP_169262164.1">
    <property type="nucleotide sequence ID" value="NZ_WTVQ01000047.1"/>
</dbReference>
<keyword evidence="4" id="KW-1185">Reference proteome</keyword>
<proteinExistence type="predicted"/>
<dbReference type="InterPro" id="IPR020616">
    <property type="entry name" value="Thiolase_N"/>
</dbReference>
<protein>
    <submittedName>
        <fullName evidence="3">Transporter</fullName>
    </submittedName>
</protein>
<dbReference type="Proteomes" id="UP000648984">
    <property type="component" value="Unassembled WGS sequence"/>
</dbReference>
<name>A0ABX1QF17_9RHOO</name>
<dbReference type="InterPro" id="IPR055140">
    <property type="entry name" value="Thiolase_C_2"/>
</dbReference>
<evidence type="ECO:0000313" key="4">
    <source>
        <dbReference type="Proteomes" id="UP000648984"/>
    </source>
</evidence>
<reference evidence="3 4" key="1">
    <citation type="submission" date="2019-12" db="EMBL/GenBank/DDBJ databases">
        <title>Comparative genomics gives insights into the taxonomy of the Azoarcus-Aromatoleum group and reveals separate origins of nif in the plant-associated Azoarcus and non-plant-associated Aromatoleum sub-groups.</title>
        <authorList>
            <person name="Lafos M."/>
            <person name="Maluk M."/>
            <person name="Batista M."/>
            <person name="Junghare M."/>
            <person name="Carmona M."/>
            <person name="Faoro H."/>
            <person name="Cruz L.M."/>
            <person name="Battistoni F."/>
            <person name="De Souza E."/>
            <person name="Pedrosa F."/>
            <person name="Chen W.-M."/>
            <person name="Poole P.S."/>
            <person name="Dixon R.A."/>
            <person name="James E.K."/>
        </authorList>
    </citation>
    <scope>NUCLEOTIDE SEQUENCE [LARGE SCALE GENOMIC DNA]</scope>
    <source>
        <strain evidence="3 4">22Lin</strain>
    </source>
</reference>
<dbReference type="PANTHER" id="PTHR42870">
    <property type="entry name" value="ACETYL-COA C-ACETYLTRANSFERASE"/>
    <property type="match status" value="1"/>
</dbReference>
<feature type="domain" description="Thiolase C-terminal" evidence="2">
    <location>
        <begin position="271"/>
        <end position="395"/>
    </location>
</feature>
<organism evidence="3 4">
    <name type="scientific">Aromatoleum diolicum</name>
    <dbReference type="NCBI Taxonomy" id="75796"/>
    <lineage>
        <taxon>Bacteria</taxon>
        <taxon>Pseudomonadati</taxon>
        <taxon>Pseudomonadota</taxon>
        <taxon>Betaproteobacteria</taxon>
        <taxon>Rhodocyclales</taxon>
        <taxon>Rhodocyclaceae</taxon>
        <taxon>Aromatoleum</taxon>
    </lineage>
</organism>
<sequence>MQEVVVLGVGMHRFGKTGDAIVGEKSVTELCRHAVDMALKDAGVSWKQVQAVSAASSRFSGGKGWGLNGNDIVEDLGCTGIPVYNLSAGCAAGGNAFNIGYSLVAGGIHDLVLVVGGEVMPKGMIQTSGVEDANDPEYLRQRCVGMPGPSFWATLARRRMFDYGTTEAQMAQVTVKARKCSESNPFARFQKAVSLDEVLASPYVSNPLRLFEICPVSNGAAAAVICSKSMARRFTSKPVTVATSAVATIGFDDALPRSLAGPVPSGPSFHTEAKAAVMRAFETSGIGPRDISFTELQDNTCYYELAFPEEWGLCEPGEAERLLEAGETTPTGKMPINPSGGFVSFGEATTAMGVFQIAELTWQLRGQSGGRQVPDAKVGLAQTNGLGGNATAAILKR</sequence>
<dbReference type="EMBL" id="WTVQ01000047">
    <property type="protein sequence ID" value="NMG77031.1"/>
    <property type="molecule type" value="Genomic_DNA"/>
</dbReference>
<dbReference type="Gene3D" id="3.40.47.10">
    <property type="match status" value="1"/>
</dbReference>